<feature type="compositionally biased region" description="Low complexity" evidence="1">
    <location>
        <begin position="63"/>
        <end position="72"/>
    </location>
</feature>
<dbReference type="AlphaFoldDB" id="A0AAW1WXD0"/>
<feature type="region of interest" description="Disordered" evidence="1">
    <location>
        <begin position="60"/>
        <end position="80"/>
    </location>
</feature>
<sequence>MAALTHRDITISSTAKPWLSSTYHPIPPFHHQTHTVTNLPHSNTTHLSRVHHSRRELQPLLPPANASSPTSASHHHLANPTQHLNCPITFSAHTISKSHNHIQPCFTTNTCTCKSQTITPNPNHHFITMAAHQITNPPSKSPRINPDAAL</sequence>
<proteinExistence type="predicted"/>
<comment type="caution">
    <text evidence="2">The sequence shown here is derived from an EMBL/GenBank/DDBJ whole genome shotgun (WGS) entry which is preliminary data.</text>
</comment>
<organism evidence="2 3">
    <name type="scientific">Rubus argutus</name>
    <name type="common">Southern blackberry</name>
    <dbReference type="NCBI Taxonomy" id="59490"/>
    <lineage>
        <taxon>Eukaryota</taxon>
        <taxon>Viridiplantae</taxon>
        <taxon>Streptophyta</taxon>
        <taxon>Embryophyta</taxon>
        <taxon>Tracheophyta</taxon>
        <taxon>Spermatophyta</taxon>
        <taxon>Magnoliopsida</taxon>
        <taxon>eudicotyledons</taxon>
        <taxon>Gunneridae</taxon>
        <taxon>Pentapetalae</taxon>
        <taxon>rosids</taxon>
        <taxon>fabids</taxon>
        <taxon>Rosales</taxon>
        <taxon>Rosaceae</taxon>
        <taxon>Rosoideae</taxon>
        <taxon>Rosoideae incertae sedis</taxon>
        <taxon>Rubus</taxon>
    </lineage>
</organism>
<name>A0AAW1WXD0_RUBAR</name>
<keyword evidence="3" id="KW-1185">Reference proteome</keyword>
<accession>A0AAW1WXD0</accession>
<evidence type="ECO:0000256" key="1">
    <source>
        <dbReference type="SAM" id="MobiDB-lite"/>
    </source>
</evidence>
<evidence type="ECO:0000313" key="2">
    <source>
        <dbReference type="EMBL" id="KAK9928720.1"/>
    </source>
</evidence>
<gene>
    <name evidence="2" type="ORF">M0R45_025843</name>
</gene>
<dbReference type="EMBL" id="JBEDUW010000005">
    <property type="protein sequence ID" value="KAK9928720.1"/>
    <property type="molecule type" value="Genomic_DNA"/>
</dbReference>
<reference evidence="2 3" key="1">
    <citation type="journal article" date="2023" name="G3 (Bethesda)">
        <title>A chromosome-length genome assembly and annotation of blackberry (Rubus argutus, cv. 'Hillquist').</title>
        <authorList>
            <person name="Bruna T."/>
            <person name="Aryal R."/>
            <person name="Dudchenko O."/>
            <person name="Sargent D.J."/>
            <person name="Mead D."/>
            <person name="Buti M."/>
            <person name="Cavallini A."/>
            <person name="Hytonen T."/>
            <person name="Andres J."/>
            <person name="Pham M."/>
            <person name="Weisz D."/>
            <person name="Mascagni F."/>
            <person name="Usai G."/>
            <person name="Natali L."/>
            <person name="Bassil N."/>
            <person name="Fernandez G.E."/>
            <person name="Lomsadze A."/>
            <person name="Armour M."/>
            <person name="Olukolu B."/>
            <person name="Poorten T."/>
            <person name="Britton C."/>
            <person name="Davik J."/>
            <person name="Ashrafi H."/>
            <person name="Aiden E.L."/>
            <person name="Borodovsky M."/>
            <person name="Worthington M."/>
        </authorList>
    </citation>
    <scope>NUCLEOTIDE SEQUENCE [LARGE SCALE GENOMIC DNA]</scope>
    <source>
        <strain evidence="2">PI 553951</strain>
    </source>
</reference>
<evidence type="ECO:0000313" key="3">
    <source>
        <dbReference type="Proteomes" id="UP001457282"/>
    </source>
</evidence>
<protein>
    <submittedName>
        <fullName evidence="2">Uncharacterized protein</fullName>
    </submittedName>
</protein>
<dbReference type="Proteomes" id="UP001457282">
    <property type="component" value="Unassembled WGS sequence"/>
</dbReference>